<evidence type="ECO:0000313" key="3">
    <source>
        <dbReference type="Proteomes" id="UP000011116"/>
    </source>
</evidence>
<organism evidence="2 3">
    <name type="scientific">Hordeum vulgare subsp. vulgare</name>
    <name type="common">Domesticated barley</name>
    <dbReference type="NCBI Taxonomy" id="112509"/>
    <lineage>
        <taxon>Eukaryota</taxon>
        <taxon>Viridiplantae</taxon>
        <taxon>Streptophyta</taxon>
        <taxon>Embryophyta</taxon>
        <taxon>Tracheophyta</taxon>
        <taxon>Spermatophyta</taxon>
        <taxon>Magnoliopsida</taxon>
        <taxon>Liliopsida</taxon>
        <taxon>Poales</taxon>
        <taxon>Poaceae</taxon>
        <taxon>BOP clade</taxon>
        <taxon>Pooideae</taxon>
        <taxon>Triticodae</taxon>
        <taxon>Triticeae</taxon>
        <taxon>Hordeinae</taxon>
        <taxon>Hordeum</taxon>
    </lineage>
</organism>
<proteinExistence type="predicted"/>
<dbReference type="AlphaFoldDB" id="A0A8I6XXV7"/>
<dbReference type="PROSITE" id="PS50878">
    <property type="entry name" value="RT_POL"/>
    <property type="match status" value="1"/>
</dbReference>
<dbReference type="Gramene" id="HORVU.MOREX.r3.5HG0473420.1">
    <property type="protein sequence ID" value="HORVU.MOREX.r3.5HG0473420.1.CDS1"/>
    <property type="gene ID" value="HORVU.MOREX.r3.5HG0473420"/>
</dbReference>
<dbReference type="SUPFAM" id="SSF56672">
    <property type="entry name" value="DNA/RNA polymerases"/>
    <property type="match status" value="1"/>
</dbReference>
<dbReference type="InterPro" id="IPR043502">
    <property type="entry name" value="DNA/RNA_pol_sf"/>
</dbReference>
<dbReference type="PANTHER" id="PTHR19446">
    <property type="entry name" value="REVERSE TRANSCRIPTASES"/>
    <property type="match status" value="1"/>
</dbReference>
<dbReference type="Pfam" id="PF00078">
    <property type="entry name" value="RVT_1"/>
    <property type="match status" value="1"/>
</dbReference>
<keyword evidence="3" id="KW-1185">Reference proteome</keyword>
<dbReference type="Proteomes" id="UP000011116">
    <property type="component" value="Chromosome 5H"/>
</dbReference>
<feature type="domain" description="Reverse transcriptase" evidence="1">
    <location>
        <begin position="221"/>
        <end position="499"/>
    </location>
</feature>
<reference evidence="3" key="1">
    <citation type="journal article" date="2012" name="Nature">
        <title>A physical, genetic and functional sequence assembly of the barley genome.</title>
        <authorList>
            <consortium name="The International Barley Genome Sequencing Consortium"/>
            <person name="Mayer K.F."/>
            <person name="Waugh R."/>
            <person name="Brown J.W."/>
            <person name="Schulman A."/>
            <person name="Langridge P."/>
            <person name="Platzer M."/>
            <person name="Fincher G.B."/>
            <person name="Muehlbauer G.J."/>
            <person name="Sato K."/>
            <person name="Close T.J."/>
            <person name="Wise R.P."/>
            <person name="Stein N."/>
        </authorList>
    </citation>
    <scope>NUCLEOTIDE SEQUENCE [LARGE SCALE GENOMIC DNA]</scope>
    <source>
        <strain evidence="3">cv. Morex</strain>
    </source>
</reference>
<reference evidence="2" key="2">
    <citation type="submission" date="2020-10" db="EMBL/GenBank/DDBJ databases">
        <authorList>
            <person name="Scholz U."/>
            <person name="Mascher M."/>
            <person name="Fiebig A."/>
        </authorList>
    </citation>
    <scope>NUCLEOTIDE SEQUENCE [LARGE SCALE GENOMIC DNA]</scope>
    <source>
        <strain evidence="2">cv. Morex</strain>
    </source>
</reference>
<reference evidence="2" key="3">
    <citation type="submission" date="2022-01" db="UniProtKB">
        <authorList>
            <consortium name="EnsemblPlants"/>
        </authorList>
    </citation>
    <scope>IDENTIFICATION</scope>
    <source>
        <strain evidence="2">subsp. vulgare</strain>
    </source>
</reference>
<evidence type="ECO:0000259" key="1">
    <source>
        <dbReference type="PROSITE" id="PS50878"/>
    </source>
</evidence>
<accession>A0A8I6XXV7</accession>
<dbReference type="EnsemblPlants" id="HORVU.MOREX.r3.5HG0473420.1">
    <property type="protein sequence ID" value="HORVU.MOREX.r3.5HG0473420.1.CDS1"/>
    <property type="gene ID" value="HORVU.MOREX.r3.5HG0473420"/>
</dbReference>
<dbReference type="InterPro" id="IPR000477">
    <property type="entry name" value="RT_dom"/>
</dbReference>
<dbReference type="SMR" id="A0A8I6XXV7"/>
<sequence>MQPIYSGNPIDIMNIKLKRFNKYFKGCSNNFGQSRKRRKWLREELGHIEELQENDTLSPELYCKKVEMLVELNNLLMEEEVSWLQKSHDNWLLKGDSNTEYFHRMVNGRRRRNTIISLSCGDMTIEGNKNMLKHATDFYKDIFGPARGNLCKIDGNIWDDKEKMGDIENFLLLRPFSDREVKNALFLMKHNKAPGPDNIPIEFFQSCWDIVKKDVMSLFDWFHENNLDVERINYGIITLLPKVAGADKMQQFRPICLLRCIYKLITKVLTIRLEPHVDILFSRHQNAFIKNRDIMDGIMSLHEILHHTYAQKKKGIVLKLDFEKAYDKVNWEFLLDCHSKRNFDPRWIDWIRRILVGGTISVKLNDEVGEYFQSAKGVRQGDPLSPFLFNLAADCLTKMVLKAQENGLFTGLAADLVENGVAILQYADDTILCFEDNVSNALNIKLLLYLFEIMCGLKINFLKSEIFSVGADDDTMRNYVDMFNCEIGAFPIKYLGMPVSYAGLKCSDWLFVDDKFISHGESWISESLSSGVD</sequence>
<name>A0A8I6XXV7_HORVV</name>
<dbReference type="CDD" id="cd01650">
    <property type="entry name" value="RT_nLTR_like"/>
    <property type="match status" value="1"/>
</dbReference>
<evidence type="ECO:0000313" key="2">
    <source>
        <dbReference type="EnsemblPlants" id="HORVU.MOREX.r3.5HG0473420.1.CDS1"/>
    </source>
</evidence>
<protein>
    <recommendedName>
        <fullName evidence="1">Reverse transcriptase domain-containing protein</fullName>
    </recommendedName>
</protein>